<proteinExistence type="predicted"/>
<keyword evidence="2 5" id="KW-0812">Transmembrane</keyword>
<dbReference type="AlphaFoldDB" id="A0A0C3C9T5"/>
<reference evidence="6 7" key="1">
    <citation type="submission" date="2014-04" db="EMBL/GenBank/DDBJ databases">
        <authorList>
            <consortium name="DOE Joint Genome Institute"/>
            <person name="Kuo A."/>
            <person name="Gay G."/>
            <person name="Dore J."/>
            <person name="Kohler A."/>
            <person name="Nagy L.G."/>
            <person name="Floudas D."/>
            <person name="Copeland A."/>
            <person name="Barry K.W."/>
            <person name="Cichocki N."/>
            <person name="Veneault-Fourrey C."/>
            <person name="LaButti K."/>
            <person name="Lindquist E.A."/>
            <person name="Lipzen A."/>
            <person name="Lundell T."/>
            <person name="Morin E."/>
            <person name="Murat C."/>
            <person name="Sun H."/>
            <person name="Tunlid A."/>
            <person name="Henrissat B."/>
            <person name="Grigoriev I.V."/>
            <person name="Hibbett D.S."/>
            <person name="Martin F."/>
            <person name="Nordberg H.P."/>
            <person name="Cantor M.N."/>
            <person name="Hua S.X."/>
        </authorList>
    </citation>
    <scope>NUCLEOTIDE SEQUENCE [LARGE SCALE GENOMIC DNA]</scope>
    <source>
        <strain evidence="7">h7</strain>
    </source>
</reference>
<dbReference type="STRING" id="686832.A0A0C3C9T5"/>
<name>A0A0C3C9T5_HEBCY</name>
<evidence type="ECO:0000256" key="4">
    <source>
        <dbReference type="ARBA" id="ARBA00023136"/>
    </source>
</evidence>
<dbReference type="EMBL" id="KN831783">
    <property type="protein sequence ID" value="KIM40351.1"/>
    <property type="molecule type" value="Genomic_DNA"/>
</dbReference>
<dbReference type="HOGENOM" id="CLU_076420_1_0_1"/>
<evidence type="ECO:0000256" key="1">
    <source>
        <dbReference type="ARBA" id="ARBA00004141"/>
    </source>
</evidence>
<comment type="subcellular location">
    <subcellularLocation>
        <location evidence="1">Membrane</location>
        <topology evidence="1">Multi-pass membrane protein</topology>
    </subcellularLocation>
</comment>
<evidence type="ECO:0000256" key="5">
    <source>
        <dbReference type="SAM" id="Phobius"/>
    </source>
</evidence>
<keyword evidence="7" id="KW-1185">Reference proteome</keyword>
<gene>
    <name evidence="6" type="ORF">M413DRAFT_177783</name>
</gene>
<protein>
    <recommendedName>
        <fullName evidence="8">Pali-domain-containing protein</fullName>
    </recommendedName>
</protein>
<evidence type="ECO:0000313" key="7">
    <source>
        <dbReference type="Proteomes" id="UP000053424"/>
    </source>
</evidence>
<dbReference type="Proteomes" id="UP000053424">
    <property type="component" value="Unassembled WGS sequence"/>
</dbReference>
<feature type="transmembrane region" description="Helical" evidence="5">
    <location>
        <begin position="12"/>
        <end position="39"/>
    </location>
</feature>
<accession>A0A0C3C9T5</accession>
<dbReference type="GO" id="GO:0032153">
    <property type="term" value="C:cell division site"/>
    <property type="evidence" value="ECO:0007669"/>
    <property type="project" value="TreeGrafter"/>
</dbReference>
<evidence type="ECO:0000313" key="6">
    <source>
        <dbReference type="EMBL" id="KIM40351.1"/>
    </source>
</evidence>
<feature type="transmembrane region" description="Helical" evidence="5">
    <location>
        <begin position="117"/>
        <end position="142"/>
    </location>
</feature>
<evidence type="ECO:0000256" key="3">
    <source>
        <dbReference type="ARBA" id="ARBA00022989"/>
    </source>
</evidence>
<dbReference type="GO" id="GO:0035838">
    <property type="term" value="C:growing cell tip"/>
    <property type="evidence" value="ECO:0007669"/>
    <property type="project" value="TreeGrafter"/>
</dbReference>
<dbReference type="OrthoDB" id="3881at2759"/>
<feature type="transmembrane region" description="Helical" evidence="5">
    <location>
        <begin position="196"/>
        <end position="215"/>
    </location>
</feature>
<dbReference type="Pfam" id="PF06687">
    <property type="entry name" value="SUR7"/>
    <property type="match status" value="1"/>
</dbReference>
<feature type="transmembrane region" description="Helical" evidence="5">
    <location>
        <begin position="149"/>
        <end position="176"/>
    </location>
</feature>
<keyword evidence="3 5" id="KW-1133">Transmembrane helix</keyword>
<organism evidence="6 7">
    <name type="scientific">Hebeloma cylindrosporum</name>
    <dbReference type="NCBI Taxonomy" id="76867"/>
    <lineage>
        <taxon>Eukaryota</taxon>
        <taxon>Fungi</taxon>
        <taxon>Dikarya</taxon>
        <taxon>Basidiomycota</taxon>
        <taxon>Agaricomycotina</taxon>
        <taxon>Agaricomycetes</taxon>
        <taxon>Agaricomycetidae</taxon>
        <taxon>Agaricales</taxon>
        <taxon>Agaricineae</taxon>
        <taxon>Hymenogastraceae</taxon>
        <taxon>Hebeloma</taxon>
    </lineage>
</organism>
<keyword evidence="4 5" id="KW-0472">Membrane</keyword>
<dbReference type="InterPro" id="IPR009571">
    <property type="entry name" value="SUR7/Rim9-like_fungi"/>
</dbReference>
<reference evidence="7" key="2">
    <citation type="submission" date="2015-01" db="EMBL/GenBank/DDBJ databases">
        <title>Evolutionary Origins and Diversification of the Mycorrhizal Mutualists.</title>
        <authorList>
            <consortium name="DOE Joint Genome Institute"/>
            <consortium name="Mycorrhizal Genomics Consortium"/>
            <person name="Kohler A."/>
            <person name="Kuo A."/>
            <person name="Nagy L.G."/>
            <person name="Floudas D."/>
            <person name="Copeland A."/>
            <person name="Barry K.W."/>
            <person name="Cichocki N."/>
            <person name="Veneault-Fourrey C."/>
            <person name="LaButti K."/>
            <person name="Lindquist E.A."/>
            <person name="Lipzen A."/>
            <person name="Lundell T."/>
            <person name="Morin E."/>
            <person name="Murat C."/>
            <person name="Riley R."/>
            <person name="Ohm R."/>
            <person name="Sun H."/>
            <person name="Tunlid A."/>
            <person name="Henrissat B."/>
            <person name="Grigoriev I.V."/>
            <person name="Hibbett D.S."/>
            <person name="Martin F."/>
        </authorList>
    </citation>
    <scope>NUCLEOTIDE SEQUENCE [LARGE SCALE GENOMIC DNA]</scope>
    <source>
        <strain evidence="7">h7</strain>
    </source>
</reference>
<dbReference type="PANTHER" id="PTHR28013:SF3">
    <property type="entry name" value="PROTEIN DCV1-RELATED"/>
    <property type="match status" value="1"/>
</dbReference>
<dbReference type="InterPro" id="IPR051380">
    <property type="entry name" value="pH-response_reg_palI/RIM9"/>
</dbReference>
<dbReference type="PANTHER" id="PTHR28013">
    <property type="entry name" value="PROTEIN DCV1-RELATED"/>
    <property type="match status" value="1"/>
</dbReference>
<evidence type="ECO:0008006" key="8">
    <source>
        <dbReference type="Google" id="ProtNLM"/>
    </source>
</evidence>
<sequence length="244" mass="26055">MKEYHKPLARHRFVSFLTCAFLAIAFLLFLLVSISLTIIKPIYLLAFRSTAPVNQPLSIATELRFGIWGVCASSNLVQPTLTNAGECFGPKLGYDVPDYIANAIGLSPTLVAVVQKALLVVLVLHPIVAGLTLLNFIAALFLGSHIVAIFVLVFTILTSLVATLALGVDLGLVLAAKAELAKLQNVQFEIVFGNGVWMIVTAVVLCWLAVIALSARSCYCLGVRRSVSHSLPCSVSSGSLNSCV</sequence>
<evidence type="ECO:0000256" key="2">
    <source>
        <dbReference type="ARBA" id="ARBA00022692"/>
    </source>
</evidence>
<dbReference type="GO" id="GO:0005886">
    <property type="term" value="C:plasma membrane"/>
    <property type="evidence" value="ECO:0007669"/>
    <property type="project" value="InterPro"/>
</dbReference>